<dbReference type="PANTHER" id="PTHR13271">
    <property type="entry name" value="UNCHARACTERIZED PUTATIVE METHYLTRANSFERASE"/>
    <property type="match status" value="1"/>
</dbReference>
<protein>
    <recommendedName>
        <fullName evidence="6">SET domain-containing protein</fullName>
    </recommendedName>
</protein>
<dbReference type="Proteomes" id="UP000662931">
    <property type="component" value="Chromosome 2"/>
</dbReference>
<dbReference type="RefSeq" id="XP_038778618.1">
    <property type="nucleotide sequence ID" value="XM_038922690.1"/>
</dbReference>
<keyword evidence="2" id="KW-0808">Transferase</keyword>
<dbReference type="KEGG" id="bnn:FOA43_002393"/>
<dbReference type="GO" id="GO:0032259">
    <property type="term" value="P:methylation"/>
    <property type="evidence" value="ECO:0007669"/>
    <property type="project" value="UniProtKB-KW"/>
</dbReference>
<organism evidence="4 5">
    <name type="scientific">Eeniella nana</name>
    <name type="common">Yeast</name>
    <name type="synonym">Brettanomyces nanus</name>
    <dbReference type="NCBI Taxonomy" id="13502"/>
    <lineage>
        <taxon>Eukaryota</taxon>
        <taxon>Fungi</taxon>
        <taxon>Dikarya</taxon>
        <taxon>Ascomycota</taxon>
        <taxon>Saccharomycotina</taxon>
        <taxon>Pichiomycetes</taxon>
        <taxon>Pichiales</taxon>
        <taxon>Pichiaceae</taxon>
        <taxon>Brettanomyces</taxon>
    </lineage>
</organism>
<sequence length="298" mass="35128">MKTVPLTWMFSDHGSRFVEMLPSTTAKYVKSQHRQFLCDYSKVVEFIHLYKTKLKITRSEFLWAWLACNTRCLYMELPNFLHCNVKENFTLVPYVDFLNHTLEDHCTISINSQCFSVTTAKSHYGKSEQLFFSYGAHSDKILLCDYGFMLPYGQNRWNDLDISSIILKLLKPHQKLFLQNENYYGDYTITKDSLSFRTEIALATLQEKDNTFIQLGLSKQFKCPERLRKLIDGYSDGNYYKNRSEQLMEKIRRKIKDYYQKQLMVAKQMDSSITTDKVIKSRLNTIKACYLNILLILS</sequence>
<evidence type="ECO:0000256" key="1">
    <source>
        <dbReference type="ARBA" id="ARBA00022603"/>
    </source>
</evidence>
<dbReference type="InterPro" id="IPR046341">
    <property type="entry name" value="SET_dom_sf"/>
</dbReference>
<evidence type="ECO:0000256" key="2">
    <source>
        <dbReference type="ARBA" id="ARBA00022679"/>
    </source>
</evidence>
<dbReference type="SUPFAM" id="SSF82199">
    <property type="entry name" value="SET domain"/>
    <property type="match status" value="1"/>
</dbReference>
<dbReference type="OrthoDB" id="341421at2759"/>
<evidence type="ECO:0000256" key="3">
    <source>
        <dbReference type="ARBA" id="ARBA00022691"/>
    </source>
</evidence>
<evidence type="ECO:0000313" key="4">
    <source>
        <dbReference type="EMBL" id="QPG75053.1"/>
    </source>
</evidence>
<keyword evidence="3" id="KW-0949">S-adenosyl-L-methionine</keyword>
<dbReference type="Gene3D" id="3.90.1410.10">
    <property type="entry name" value="set domain protein methyltransferase, domain 1"/>
    <property type="match status" value="1"/>
</dbReference>
<dbReference type="InterPro" id="IPR050600">
    <property type="entry name" value="SETD3_SETD6_MTase"/>
</dbReference>
<evidence type="ECO:0008006" key="6">
    <source>
        <dbReference type="Google" id="ProtNLM"/>
    </source>
</evidence>
<dbReference type="GeneID" id="62195794"/>
<dbReference type="PANTHER" id="PTHR13271:SF47">
    <property type="entry name" value="ACTIN-HISTIDINE N-METHYLTRANSFERASE"/>
    <property type="match status" value="1"/>
</dbReference>
<dbReference type="AlphaFoldDB" id="A0A875S2B0"/>
<evidence type="ECO:0000313" key="5">
    <source>
        <dbReference type="Proteomes" id="UP000662931"/>
    </source>
</evidence>
<reference evidence="4" key="1">
    <citation type="submission" date="2020-10" db="EMBL/GenBank/DDBJ databases">
        <authorList>
            <person name="Roach M.J.R."/>
        </authorList>
    </citation>
    <scope>NUCLEOTIDE SEQUENCE</scope>
    <source>
        <strain evidence="4">CBS 1945</strain>
    </source>
</reference>
<name>A0A875S2B0_EENNA</name>
<dbReference type="EMBL" id="CP064813">
    <property type="protein sequence ID" value="QPG75053.1"/>
    <property type="molecule type" value="Genomic_DNA"/>
</dbReference>
<keyword evidence="1" id="KW-0489">Methyltransferase</keyword>
<proteinExistence type="predicted"/>
<dbReference type="GO" id="GO:0016279">
    <property type="term" value="F:protein-lysine N-methyltransferase activity"/>
    <property type="evidence" value="ECO:0007669"/>
    <property type="project" value="UniProtKB-ARBA"/>
</dbReference>
<keyword evidence="5" id="KW-1185">Reference proteome</keyword>
<accession>A0A875S2B0</accession>
<gene>
    <name evidence="4" type="ORF">FOA43_002393</name>
</gene>